<accession>A0A2J6TEG9</accession>
<dbReference type="PANTHER" id="PTHR35041:SF6">
    <property type="entry name" value="FORMYLMETHIONINE DEFORMYLASE-LIKE PROTEIN-RELATED"/>
    <property type="match status" value="1"/>
</dbReference>
<reference evidence="3 4" key="1">
    <citation type="submission" date="2016-04" db="EMBL/GenBank/DDBJ databases">
        <title>A degradative enzymes factory behind the ericoid mycorrhizal symbiosis.</title>
        <authorList>
            <consortium name="DOE Joint Genome Institute"/>
            <person name="Martino E."/>
            <person name="Morin E."/>
            <person name="Grelet G."/>
            <person name="Kuo A."/>
            <person name="Kohler A."/>
            <person name="Daghino S."/>
            <person name="Barry K."/>
            <person name="Choi C."/>
            <person name="Cichocki N."/>
            <person name="Clum A."/>
            <person name="Copeland A."/>
            <person name="Hainaut M."/>
            <person name="Haridas S."/>
            <person name="Labutti K."/>
            <person name="Lindquist E."/>
            <person name="Lipzen A."/>
            <person name="Khouja H.-R."/>
            <person name="Murat C."/>
            <person name="Ohm R."/>
            <person name="Olson A."/>
            <person name="Spatafora J."/>
            <person name="Veneault-Fourrey C."/>
            <person name="Henrissat B."/>
            <person name="Grigoriev I."/>
            <person name="Martin F."/>
            <person name="Perotto S."/>
        </authorList>
    </citation>
    <scope>NUCLEOTIDE SEQUENCE [LARGE SCALE GENOMIC DNA]</scope>
    <source>
        <strain evidence="3 4">E</strain>
    </source>
</reference>
<dbReference type="RefSeq" id="XP_024738293.1">
    <property type="nucleotide sequence ID" value="XM_024872257.1"/>
</dbReference>
<keyword evidence="4" id="KW-1185">Reference proteome</keyword>
<feature type="transmembrane region" description="Helical" evidence="2">
    <location>
        <begin position="136"/>
        <end position="158"/>
    </location>
</feature>
<dbReference type="STRING" id="1095630.A0A2J6TEG9"/>
<keyword evidence="2" id="KW-1133">Transmembrane helix</keyword>
<dbReference type="OrthoDB" id="5322539at2759"/>
<keyword evidence="2" id="KW-0472">Membrane</keyword>
<feature type="region of interest" description="Disordered" evidence="1">
    <location>
        <begin position="1"/>
        <end position="23"/>
    </location>
</feature>
<dbReference type="EMBL" id="KZ613786">
    <property type="protein sequence ID" value="PMD61389.1"/>
    <property type="molecule type" value="Genomic_DNA"/>
</dbReference>
<keyword evidence="2" id="KW-0812">Transmembrane</keyword>
<evidence type="ECO:0000256" key="1">
    <source>
        <dbReference type="SAM" id="MobiDB-lite"/>
    </source>
</evidence>
<protein>
    <submittedName>
        <fullName evidence="3">Uncharacterized protein</fullName>
    </submittedName>
</protein>
<evidence type="ECO:0000313" key="3">
    <source>
        <dbReference type="EMBL" id="PMD61389.1"/>
    </source>
</evidence>
<dbReference type="Proteomes" id="UP000235371">
    <property type="component" value="Unassembled WGS sequence"/>
</dbReference>
<feature type="transmembrane region" description="Helical" evidence="2">
    <location>
        <begin position="611"/>
        <end position="636"/>
    </location>
</feature>
<feature type="transmembrane region" description="Helical" evidence="2">
    <location>
        <begin position="94"/>
        <end position="113"/>
    </location>
</feature>
<dbReference type="PANTHER" id="PTHR35041">
    <property type="entry name" value="MEDIATOR OF RNA POLYMERASE II TRANSCRIPTION SUBUNIT 1"/>
    <property type="match status" value="1"/>
</dbReference>
<sequence>MSRNGTRYNPVPGRTTTGISEISPIPRKTVGSRALPNEKNGIKYRTVPLETESYPSNVSLISREIAGSGPAQNEPTLITSSWGIGWKIPALMTANYCFALGIAVAHYLLFHYIDRKPADGAHPLVRQSYVATTSNILSNAFGFAIRGSMAVAFTQYLWHLLRAYSMKVSTIELLFCLRTNPVHLFKYTAYAATPSLCALAIFIWGTQVVTGFPPGAISVITSQAIHYKVMPAPSFNASFMGNGSGVEAQKFALMPIELGEDTNSFRRASIANAAYDNLLLRMTYQVMVSGEALPMPSICGVNCSYIMEFEGPYLGCEHSTSADWHNTTFYETDVGLVGNLSMNIYQASVYDPGKIAGPGPPLPNKGTYSANYYNGTTLYPLLANEAALTDSSNTSVLALSDNVKCSFQRAKYTINHQYINSVHSRSIIAEPIDKLVNLIPPTYENTISVPGIGLPKGFDFGTTPANWSDSAKAVYRDLQHCQIIDSMLYYIDGNFTGYPSPTANTMNSTTTPGFMEGIGWSNSVSGTASVPARADGIQGVIIERTRFNTAFDNLQPVADSGKPQFIVNQTTLNDQLINITMSVMMAYNQWSTQVNATVIDSVNVYSFSQPLVLILPYFITLAAALPFIILGFAALIRNGVSATDGGFMQIIATSTGSAALDRAAAGGCLGGDENAPRELRELKIRFGEFVGRGDAGVKRAGFGVDGEVKPLRKGAQYGIARWL</sequence>
<dbReference type="GeneID" id="36580338"/>
<evidence type="ECO:0000313" key="4">
    <source>
        <dbReference type="Proteomes" id="UP000235371"/>
    </source>
</evidence>
<feature type="transmembrane region" description="Helical" evidence="2">
    <location>
        <begin position="187"/>
        <end position="205"/>
    </location>
</feature>
<name>A0A2J6TEG9_9HELO</name>
<gene>
    <name evidence="3" type="ORF">K444DRAFT_369098</name>
</gene>
<proteinExistence type="predicted"/>
<evidence type="ECO:0000256" key="2">
    <source>
        <dbReference type="SAM" id="Phobius"/>
    </source>
</evidence>
<dbReference type="AlphaFoldDB" id="A0A2J6TEG9"/>
<dbReference type="InParanoid" id="A0A2J6TEG9"/>
<organism evidence="3 4">
    <name type="scientific">Hyaloscypha bicolor E</name>
    <dbReference type="NCBI Taxonomy" id="1095630"/>
    <lineage>
        <taxon>Eukaryota</taxon>
        <taxon>Fungi</taxon>
        <taxon>Dikarya</taxon>
        <taxon>Ascomycota</taxon>
        <taxon>Pezizomycotina</taxon>
        <taxon>Leotiomycetes</taxon>
        <taxon>Helotiales</taxon>
        <taxon>Hyaloscyphaceae</taxon>
        <taxon>Hyaloscypha</taxon>
        <taxon>Hyaloscypha bicolor</taxon>
    </lineage>
</organism>